<keyword evidence="3" id="KW-0378">Hydrolase</keyword>
<dbReference type="Gene3D" id="3.40.50.1820">
    <property type="entry name" value="alpha/beta hydrolase"/>
    <property type="match status" value="1"/>
</dbReference>
<dbReference type="SUPFAM" id="SSF53474">
    <property type="entry name" value="alpha/beta-Hydrolases"/>
    <property type="match status" value="1"/>
</dbReference>
<dbReference type="GO" id="GO:0016787">
    <property type="term" value="F:hydrolase activity"/>
    <property type="evidence" value="ECO:0007669"/>
    <property type="project" value="UniProtKB-KW"/>
</dbReference>
<accession>A0ABV6RRS8</accession>
<dbReference type="PRINTS" id="PR00111">
    <property type="entry name" value="ABHYDROLASE"/>
</dbReference>
<protein>
    <submittedName>
        <fullName evidence="3">Alpha/beta fold hydrolase</fullName>
    </submittedName>
</protein>
<dbReference type="InterPro" id="IPR029058">
    <property type="entry name" value="AB_hydrolase_fold"/>
</dbReference>
<feature type="signal peptide" evidence="1">
    <location>
        <begin position="1"/>
        <end position="34"/>
    </location>
</feature>
<keyword evidence="1" id="KW-0732">Signal</keyword>
<sequence>MSAARGHRMSKLTHSTVPLALAAALALFALPAAAATPKYGPQLEGFEYPHEVKRFALTSQGQPLSMGYMDVAPTAAANGRTVVLLHGKNFCGATWESAIAALAADGYRVVVPDQIGFCTSSKPEGYQFSFDQLATNTRALLDSLGVERATVIGHSMGGMLAARYALNHSQMVEQLVLVNPIGLEDWRAEGVPYATIDTLFENELKTDYERIKDYQRKYYYSGQWQPRYDRWVSMLAGMYAGPGGRAVARNQAQTSEMLFTQPVVHEFDRIQTPTLLLIGQKDRTAPGANRAPPEIAKRLGDYPALGKRAAKRIPNATLVEFAELGHSPQVEAPERFNEALLRGLGALGPAD</sequence>
<feature type="chain" id="PRO_5046633841" evidence="1">
    <location>
        <begin position="35"/>
        <end position="351"/>
    </location>
</feature>
<dbReference type="EMBL" id="JBHLTG010000004">
    <property type="protein sequence ID" value="MFC0679682.1"/>
    <property type="molecule type" value="Genomic_DNA"/>
</dbReference>
<dbReference type="InterPro" id="IPR000073">
    <property type="entry name" value="AB_hydrolase_1"/>
</dbReference>
<organism evidence="3 4">
    <name type="scientific">Lysobacter korlensis</name>
    <dbReference type="NCBI Taxonomy" id="553636"/>
    <lineage>
        <taxon>Bacteria</taxon>
        <taxon>Pseudomonadati</taxon>
        <taxon>Pseudomonadota</taxon>
        <taxon>Gammaproteobacteria</taxon>
        <taxon>Lysobacterales</taxon>
        <taxon>Lysobacteraceae</taxon>
        <taxon>Lysobacter</taxon>
    </lineage>
</organism>
<dbReference type="PANTHER" id="PTHR43798:SF33">
    <property type="entry name" value="HYDROLASE, PUTATIVE (AFU_ORTHOLOGUE AFUA_2G14860)-RELATED"/>
    <property type="match status" value="1"/>
</dbReference>
<dbReference type="Pfam" id="PF00561">
    <property type="entry name" value="Abhydrolase_1"/>
    <property type="match status" value="1"/>
</dbReference>
<feature type="domain" description="AB hydrolase-1" evidence="2">
    <location>
        <begin position="81"/>
        <end position="333"/>
    </location>
</feature>
<proteinExistence type="predicted"/>
<evidence type="ECO:0000313" key="4">
    <source>
        <dbReference type="Proteomes" id="UP001589896"/>
    </source>
</evidence>
<evidence type="ECO:0000313" key="3">
    <source>
        <dbReference type="EMBL" id="MFC0679682.1"/>
    </source>
</evidence>
<dbReference type="Proteomes" id="UP001589896">
    <property type="component" value="Unassembled WGS sequence"/>
</dbReference>
<gene>
    <name evidence="3" type="ORF">ACFFGH_17730</name>
</gene>
<reference evidence="3 4" key="1">
    <citation type="submission" date="2024-09" db="EMBL/GenBank/DDBJ databases">
        <authorList>
            <person name="Sun Q."/>
            <person name="Mori K."/>
        </authorList>
    </citation>
    <scope>NUCLEOTIDE SEQUENCE [LARGE SCALE GENOMIC DNA]</scope>
    <source>
        <strain evidence="3 4">KCTC 23076</strain>
    </source>
</reference>
<dbReference type="PANTHER" id="PTHR43798">
    <property type="entry name" value="MONOACYLGLYCEROL LIPASE"/>
    <property type="match status" value="1"/>
</dbReference>
<dbReference type="RefSeq" id="WP_386670678.1">
    <property type="nucleotide sequence ID" value="NZ_JBHLTG010000004.1"/>
</dbReference>
<comment type="caution">
    <text evidence="3">The sequence shown here is derived from an EMBL/GenBank/DDBJ whole genome shotgun (WGS) entry which is preliminary data.</text>
</comment>
<evidence type="ECO:0000256" key="1">
    <source>
        <dbReference type="SAM" id="SignalP"/>
    </source>
</evidence>
<name>A0ABV6RRS8_9GAMM</name>
<keyword evidence="4" id="KW-1185">Reference proteome</keyword>
<dbReference type="InterPro" id="IPR050266">
    <property type="entry name" value="AB_hydrolase_sf"/>
</dbReference>
<evidence type="ECO:0000259" key="2">
    <source>
        <dbReference type="Pfam" id="PF00561"/>
    </source>
</evidence>